<evidence type="ECO:0000256" key="7">
    <source>
        <dbReference type="SAM" id="Phobius"/>
    </source>
</evidence>
<accession>A0AAD4P388</accession>
<keyword evidence="10" id="KW-1185">Reference proteome</keyword>
<dbReference type="Proteomes" id="UP001190926">
    <property type="component" value="Unassembled WGS sequence"/>
</dbReference>
<dbReference type="InterPro" id="IPR002013">
    <property type="entry name" value="SAC_dom"/>
</dbReference>
<keyword evidence="7" id="KW-1133">Transmembrane helix</keyword>
<comment type="subcellular location">
    <subcellularLocation>
        <location evidence="1">Vacuole membrane</location>
        <topology evidence="1">Peripheral membrane protein</topology>
    </subcellularLocation>
</comment>
<comment type="catalytic activity">
    <reaction evidence="5">
        <text>a 1,2-diacyl-sn-glycero-3-phospho-(1D-myo-inositol-3,5-bisphosphate) + H2O = a 1,2-diacyl-sn-glycero-3-phospho-(1D-myo-inositol-3-phosphate) + phosphate</text>
        <dbReference type="Rhea" id="RHEA:32955"/>
        <dbReference type="ChEBI" id="CHEBI:15377"/>
        <dbReference type="ChEBI" id="CHEBI:43474"/>
        <dbReference type="ChEBI" id="CHEBI:57923"/>
        <dbReference type="ChEBI" id="CHEBI:58088"/>
    </reaction>
</comment>
<dbReference type="PANTHER" id="PTHR45738:SF3">
    <property type="entry name" value="OS03G0182400 PROTEIN"/>
    <property type="match status" value="1"/>
</dbReference>
<dbReference type="GO" id="GO:0005774">
    <property type="term" value="C:vacuolar membrane"/>
    <property type="evidence" value="ECO:0007669"/>
    <property type="project" value="UniProtKB-SubCell"/>
</dbReference>
<organism evidence="9 10">
    <name type="scientific">Perilla frutescens var. hirtella</name>
    <name type="common">Perilla citriodora</name>
    <name type="synonym">Perilla setoyensis</name>
    <dbReference type="NCBI Taxonomy" id="608512"/>
    <lineage>
        <taxon>Eukaryota</taxon>
        <taxon>Viridiplantae</taxon>
        <taxon>Streptophyta</taxon>
        <taxon>Embryophyta</taxon>
        <taxon>Tracheophyta</taxon>
        <taxon>Spermatophyta</taxon>
        <taxon>Magnoliopsida</taxon>
        <taxon>eudicotyledons</taxon>
        <taxon>Gunneridae</taxon>
        <taxon>Pentapetalae</taxon>
        <taxon>asterids</taxon>
        <taxon>lamiids</taxon>
        <taxon>Lamiales</taxon>
        <taxon>Lamiaceae</taxon>
        <taxon>Nepetoideae</taxon>
        <taxon>Elsholtzieae</taxon>
        <taxon>Perilla</taxon>
    </lineage>
</organism>
<feature type="transmembrane region" description="Helical" evidence="7">
    <location>
        <begin position="57"/>
        <end position="77"/>
    </location>
</feature>
<comment type="caution">
    <text evidence="9">The sequence shown here is derived from an EMBL/GenBank/DDBJ whole genome shotgun (WGS) entry which is preliminary data.</text>
</comment>
<evidence type="ECO:0000256" key="4">
    <source>
        <dbReference type="ARBA" id="ARBA00023136"/>
    </source>
</evidence>
<sequence>MFGLEKRKRYGKVLKISRLEQSELSIVEDSTIYTLEEHTELLERIDNGNKYSGGLKFVTICYGIVGFIKFLGPYYMILITKRRKIGTVCGHAVYSIVKSEMIPIPHPSVHSNMAYSKNENRARSGSGSHSTGCRNQRCREVIQISNSNSEDNMEFPRALYVSSDSTSNAHHQSSESRCESGVVNQSNYSLGCPTTCGFHNPSASSDSF</sequence>
<name>A0AAD4P388_PERFH</name>
<evidence type="ECO:0000313" key="10">
    <source>
        <dbReference type="Proteomes" id="UP001190926"/>
    </source>
</evidence>
<keyword evidence="2" id="KW-0926">Vacuole</keyword>
<evidence type="ECO:0000256" key="3">
    <source>
        <dbReference type="ARBA" id="ARBA00022801"/>
    </source>
</evidence>
<evidence type="ECO:0000256" key="1">
    <source>
        <dbReference type="ARBA" id="ARBA00004148"/>
    </source>
</evidence>
<dbReference type="GO" id="GO:0043813">
    <property type="term" value="F:phosphatidylinositol-3,5-bisphosphate 5-phosphatase activity"/>
    <property type="evidence" value="ECO:0007669"/>
    <property type="project" value="InterPro"/>
</dbReference>
<gene>
    <name evidence="9" type="ORF">C2S53_018902</name>
</gene>
<evidence type="ECO:0000259" key="8">
    <source>
        <dbReference type="Pfam" id="PF02383"/>
    </source>
</evidence>
<dbReference type="GO" id="GO:0046856">
    <property type="term" value="P:phosphatidylinositol dephosphorylation"/>
    <property type="evidence" value="ECO:0007669"/>
    <property type="project" value="InterPro"/>
</dbReference>
<evidence type="ECO:0000256" key="5">
    <source>
        <dbReference type="ARBA" id="ARBA00023337"/>
    </source>
</evidence>
<keyword evidence="3" id="KW-0378">Hydrolase</keyword>
<feature type="domain" description="SAC" evidence="8">
    <location>
        <begin position="62"/>
        <end position="176"/>
    </location>
</feature>
<evidence type="ECO:0000256" key="2">
    <source>
        <dbReference type="ARBA" id="ARBA00022554"/>
    </source>
</evidence>
<keyword evidence="7" id="KW-0812">Transmembrane</keyword>
<dbReference type="Pfam" id="PF02383">
    <property type="entry name" value="Syja_N"/>
    <property type="match status" value="1"/>
</dbReference>
<evidence type="ECO:0000313" key="9">
    <source>
        <dbReference type="EMBL" id="KAH6825114.1"/>
    </source>
</evidence>
<proteinExistence type="predicted"/>
<comment type="subunit">
    <text evidence="6">Component of the PI(3,5)P2 regulatory complex at least composed of ATG18, SAC/FIG4, FAB1 and VAC14.</text>
</comment>
<protein>
    <submittedName>
        <fullName evidence="9">Phosphoinositide phosphatase family protein</fullName>
    </submittedName>
</protein>
<dbReference type="PANTHER" id="PTHR45738">
    <property type="entry name" value="POLYPHOSPHOINOSITIDE PHOSPHATASE"/>
    <property type="match status" value="1"/>
</dbReference>
<dbReference type="EMBL" id="SDAM02000180">
    <property type="protein sequence ID" value="KAH6825114.1"/>
    <property type="molecule type" value="Genomic_DNA"/>
</dbReference>
<dbReference type="InterPro" id="IPR043573">
    <property type="entry name" value="Fig4-like"/>
</dbReference>
<dbReference type="AlphaFoldDB" id="A0AAD4P388"/>
<evidence type="ECO:0000256" key="6">
    <source>
        <dbReference type="ARBA" id="ARBA00023464"/>
    </source>
</evidence>
<reference evidence="9 10" key="1">
    <citation type="journal article" date="2021" name="Nat. Commun.">
        <title>Incipient diploidization of the medicinal plant Perilla within 10,000 years.</title>
        <authorList>
            <person name="Zhang Y."/>
            <person name="Shen Q."/>
            <person name="Leng L."/>
            <person name="Zhang D."/>
            <person name="Chen S."/>
            <person name="Shi Y."/>
            <person name="Ning Z."/>
            <person name="Chen S."/>
        </authorList>
    </citation>
    <scope>NUCLEOTIDE SEQUENCE [LARGE SCALE GENOMIC DNA]</scope>
    <source>
        <strain evidence="10">cv. PC099</strain>
    </source>
</reference>
<keyword evidence="4 7" id="KW-0472">Membrane</keyword>